<evidence type="ECO:0000313" key="4">
    <source>
        <dbReference type="Proteomes" id="UP000011087"/>
    </source>
</evidence>
<dbReference type="OrthoDB" id="31183at2759"/>
<dbReference type="PaxDb" id="55529-EKX47068"/>
<dbReference type="InterPro" id="IPR040191">
    <property type="entry name" value="UTP10"/>
</dbReference>
<dbReference type="InterPro" id="IPR016024">
    <property type="entry name" value="ARM-type_fold"/>
</dbReference>
<dbReference type="Gene3D" id="1.25.10.10">
    <property type="entry name" value="Leucine-rich Repeat Variant"/>
    <property type="match status" value="1"/>
</dbReference>
<evidence type="ECO:0000313" key="3">
    <source>
        <dbReference type="EnsemblProtists" id="EKX47068"/>
    </source>
</evidence>
<gene>
    <name evidence="2" type="ORF">GUITHDRAFT_47368</name>
</gene>
<dbReference type="HOGENOM" id="CLU_1708969_0_0_1"/>
<keyword evidence="1" id="KW-0698">rRNA processing</keyword>
<dbReference type="InterPro" id="IPR011989">
    <property type="entry name" value="ARM-like"/>
</dbReference>
<dbReference type="GO" id="GO:0034455">
    <property type="term" value="C:t-UTP complex"/>
    <property type="evidence" value="ECO:0007669"/>
    <property type="project" value="TreeGrafter"/>
</dbReference>
<keyword evidence="1" id="KW-0690">Ribosome biogenesis</keyword>
<comment type="function">
    <text evidence="1">Involved in nucleolar processing of pre-18S ribosomal RNA.</text>
</comment>
<comment type="subcellular location">
    <subcellularLocation>
        <location evidence="1">Nucleus</location>
        <location evidence="1">Nucleolus</location>
    </subcellularLocation>
</comment>
<keyword evidence="4" id="KW-1185">Reference proteome</keyword>
<evidence type="ECO:0000256" key="1">
    <source>
        <dbReference type="RuleBase" id="RU367065"/>
    </source>
</evidence>
<comment type="similarity">
    <text evidence="1">Belongs to the HEATR1/UTP10 family.</text>
</comment>
<dbReference type="AlphaFoldDB" id="L1JEU7"/>
<reference evidence="2 4" key="1">
    <citation type="journal article" date="2012" name="Nature">
        <title>Algal genomes reveal evolutionary mosaicism and the fate of nucleomorphs.</title>
        <authorList>
            <consortium name="DOE Joint Genome Institute"/>
            <person name="Curtis B.A."/>
            <person name="Tanifuji G."/>
            <person name="Burki F."/>
            <person name="Gruber A."/>
            <person name="Irimia M."/>
            <person name="Maruyama S."/>
            <person name="Arias M.C."/>
            <person name="Ball S.G."/>
            <person name="Gile G.H."/>
            <person name="Hirakawa Y."/>
            <person name="Hopkins J.F."/>
            <person name="Kuo A."/>
            <person name="Rensing S.A."/>
            <person name="Schmutz J."/>
            <person name="Symeonidi A."/>
            <person name="Elias M."/>
            <person name="Eveleigh R.J."/>
            <person name="Herman E.K."/>
            <person name="Klute M.J."/>
            <person name="Nakayama T."/>
            <person name="Obornik M."/>
            <person name="Reyes-Prieto A."/>
            <person name="Armbrust E.V."/>
            <person name="Aves S.J."/>
            <person name="Beiko R.G."/>
            <person name="Coutinho P."/>
            <person name="Dacks J.B."/>
            <person name="Durnford D.G."/>
            <person name="Fast N.M."/>
            <person name="Green B.R."/>
            <person name="Grisdale C.J."/>
            <person name="Hempel F."/>
            <person name="Henrissat B."/>
            <person name="Hoppner M.P."/>
            <person name="Ishida K."/>
            <person name="Kim E."/>
            <person name="Koreny L."/>
            <person name="Kroth P.G."/>
            <person name="Liu Y."/>
            <person name="Malik S.B."/>
            <person name="Maier U.G."/>
            <person name="McRose D."/>
            <person name="Mock T."/>
            <person name="Neilson J.A."/>
            <person name="Onodera N.T."/>
            <person name="Poole A.M."/>
            <person name="Pritham E.J."/>
            <person name="Richards T.A."/>
            <person name="Rocap G."/>
            <person name="Roy S.W."/>
            <person name="Sarai C."/>
            <person name="Schaack S."/>
            <person name="Shirato S."/>
            <person name="Slamovits C.H."/>
            <person name="Spencer D.F."/>
            <person name="Suzuki S."/>
            <person name="Worden A.Z."/>
            <person name="Zauner S."/>
            <person name="Barry K."/>
            <person name="Bell C."/>
            <person name="Bharti A.K."/>
            <person name="Crow J.A."/>
            <person name="Grimwood J."/>
            <person name="Kramer R."/>
            <person name="Lindquist E."/>
            <person name="Lucas S."/>
            <person name="Salamov A."/>
            <person name="McFadden G.I."/>
            <person name="Lane C.E."/>
            <person name="Keeling P.J."/>
            <person name="Gray M.W."/>
            <person name="Grigoriev I.V."/>
            <person name="Archibald J.M."/>
        </authorList>
    </citation>
    <scope>NUCLEOTIDE SEQUENCE</scope>
    <source>
        <strain evidence="2 4">CCMP2712</strain>
    </source>
</reference>
<dbReference type="KEGG" id="gtt:GUITHDRAFT_47368"/>
<dbReference type="GO" id="GO:0032040">
    <property type="term" value="C:small-subunit processome"/>
    <property type="evidence" value="ECO:0007669"/>
    <property type="project" value="TreeGrafter"/>
</dbReference>
<feature type="non-terminal residue" evidence="2">
    <location>
        <position position="1"/>
    </location>
</feature>
<dbReference type="RefSeq" id="XP_005834048.1">
    <property type="nucleotide sequence ID" value="XM_005833991.1"/>
</dbReference>
<sequence>VVQALHKCFLYDTIAFTNKERFEALHPPLVALLDDLSCGKERYQTRIDLYLKPAVIQLAVAVQAGTGSDLLWKPLNHQLLLRTRNDSAMVRFAALQVVTGVVQRLGEEYLSLVPEMLPFIVEVLEDMDEQVETCGRQLVALLETHLGESLNEYL</sequence>
<dbReference type="EMBL" id="JH992991">
    <property type="protein sequence ID" value="EKX47068.1"/>
    <property type="molecule type" value="Genomic_DNA"/>
</dbReference>
<dbReference type="GO" id="GO:0000462">
    <property type="term" value="P:maturation of SSU-rRNA from tricistronic rRNA transcript (SSU-rRNA, 5.8S rRNA, LSU-rRNA)"/>
    <property type="evidence" value="ECO:0007669"/>
    <property type="project" value="TreeGrafter"/>
</dbReference>
<dbReference type="Proteomes" id="UP000011087">
    <property type="component" value="Unassembled WGS sequence"/>
</dbReference>
<protein>
    <recommendedName>
        <fullName evidence="1">HEAT repeat-containing protein 1</fullName>
    </recommendedName>
</protein>
<evidence type="ECO:0000313" key="2">
    <source>
        <dbReference type="EMBL" id="EKX47068.1"/>
    </source>
</evidence>
<organism evidence="2">
    <name type="scientific">Guillardia theta (strain CCMP2712)</name>
    <name type="common">Cryptophyte</name>
    <dbReference type="NCBI Taxonomy" id="905079"/>
    <lineage>
        <taxon>Eukaryota</taxon>
        <taxon>Cryptophyceae</taxon>
        <taxon>Pyrenomonadales</taxon>
        <taxon>Geminigeraceae</taxon>
        <taxon>Guillardia</taxon>
    </lineage>
</organism>
<dbReference type="GO" id="GO:0030686">
    <property type="term" value="C:90S preribosome"/>
    <property type="evidence" value="ECO:0007669"/>
    <property type="project" value="TreeGrafter"/>
</dbReference>
<reference evidence="4" key="2">
    <citation type="submission" date="2012-11" db="EMBL/GenBank/DDBJ databases">
        <authorList>
            <person name="Kuo A."/>
            <person name="Curtis B.A."/>
            <person name="Tanifuji G."/>
            <person name="Burki F."/>
            <person name="Gruber A."/>
            <person name="Irimia M."/>
            <person name="Maruyama S."/>
            <person name="Arias M.C."/>
            <person name="Ball S.G."/>
            <person name="Gile G.H."/>
            <person name="Hirakawa Y."/>
            <person name="Hopkins J.F."/>
            <person name="Rensing S.A."/>
            <person name="Schmutz J."/>
            <person name="Symeonidi A."/>
            <person name="Elias M."/>
            <person name="Eveleigh R.J."/>
            <person name="Herman E.K."/>
            <person name="Klute M.J."/>
            <person name="Nakayama T."/>
            <person name="Obornik M."/>
            <person name="Reyes-Prieto A."/>
            <person name="Armbrust E.V."/>
            <person name="Aves S.J."/>
            <person name="Beiko R.G."/>
            <person name="Coutinho P."/>
            <person name="Dacks J.B."/>
            <person name="Durnford D.G."/>
            <person name="Fast N.M."/>
            <person name="Green B.R."/>
            <person name="Grisdale C."/>
            <person name="Hempe F."/>
            <person name="Henrissat B."/>
            <person name="Hoppner M.P."/>
            <person name="Ishida K.-I."/>
            <person name="Kim E."/>
            <person name="Koreny L."/>
            <person name="Kroth P.G."/>
            <person name="Liu Y."/>
            <person name="Malik S.-B."/>
            <person name="Maier U.G."/>
            <person name="McRose D."/>
            <person name="Mock T."/>
            <person name="Neilson J.A."/>
            <person name="Onodera N.T."/>
            <person name="Poole A.M."/>
            <person name="Pritham E.J."/>
            <person name="Richards T.A."/>
            <person name="Rocap G."/>
            <person name="Roy S.W."/>
            <person name="Sarai C."/>
            <person name="Schaack S."/>
            <person name="Shirato S."/>
            <person name="Slamovits C.H."/>
            <person name="Spencer D.F."/>
            <person name="Suzuki S."/>
            <person name="Worden A.Z."/>
            <person name="Zauner S."/>
            <person name="Barry K."/>
            <person name="Bell C."/>
            <person name="Bharti A.K."/>
            <person name="Crow J.A."/>
            <person name="Grimwood J."/>
            <person name="Kramer R."/>
            <person name="Lindquist E."/>
            <person name="Lucas S."/>
            <person name="Salamov A."/>
            <person name="McFadden G.I."/>
            <person name="Lane C.E."/>
            <person name="Keeling P.J."/>
            <person name="Gray M.W."/>
            <person name="Grigoriev I.V."/>
            <person name="Archibald J.M."/>
        </authorList>
    </citation>
    <scope>NUCLEOTIDE SEQUENCE</scope>
    <source>
        <strain evidence="4">CCMP2712</strain>
    </source>
</reference>
<dbReference type="PANTHER" id="PTHR13457">
    <property type="entry name" value="BAP28"/>
    <property type="match status" value="1"/>
</dbReference>
<dbReference type="GO" id="GO:0045943">
    <property type="term" value="P:positive regulation of transcription by RNA polymerase I"/>
    <property type="evidence" value="ECO:0007669"/>
    <property type="project" value="TreeGrafter"/>
</dbReference>
<dbReference type="eggNOG" id="KOG1837">
    <property type="taxonomic scope" value="Eukaryota"/>
</dbReference>
<dbReference type="EnsemblProtists" id="EKX47068">
    <property type="protein sequence ID" value="EKX47068"/>
    <property type="gene ID" value="GUITHDRAFT_47368"/>
</dbReference>
<feature type="non-terminal residue" evidence="2">
    <location>
        <position position="154"/>
    </location>
</feature>
<dbReference type="SUPFAM" id="SSF48371">
    <property type="entry name" value="ARM repeat"/>
    <property type="match status" value="1"/>
</dbReference>
<keyword evidence="1" id="KW-0539">Nucleus</keyword>
<dbReference type="STRING" id="905079.L1JEU7"/>
<name>L1JEU7_GUITC</name>
<dbReference type="PANTHER" id="PTHR13457:SF1">
    <property type="entry name" value="HEAT REPEAT-CONTAINING PROTEIN 1"/>
    <property type="match status" value="1"/>
</dbReference>
<dbReference type="GeneID" id="17303844"/>
<dbReference type="OMA" id="CKTTIAY"/>
<accession>L1JEU7</accession>
<keyword evidence="1" id="KW-0687">Ribonucleoprotein</keyword>
<reference evidence="3" key="3">
    <citation type="submission" date="2015-06" db="UniProtKB">
        <authorList>
            <consortium name="EnsemblProtists"/>
        </authorList>
    </citation>
    <scope>IDENTIFICATION</scope>
</reference>
<proteinExistence type="inferred from homology"/>
<dbReference type="GO" id="GO:0030515">
    <property type="term" value="F:snoRNA binding"/>
    <property type="evidence" value="ECO:0007669"/>
    <property type="project" value="TreeGrafter"/>
</dbReference>